<dbReference type="InterPro" id="IPR042228">
    <property type="entry name" value="Dynein_linker_3"/>
</dbReference>
<dbReference type="GO" id="GO:0097729">
    <property type="term" value="C:9+2 motile cilium"/>
    <property type="evidence" value="ECO:0007669"/>
    <property type="project" value="UniProtKB-ARBA"/>
</dbReference>
<dbReference type="FunFam" id="3.40.50.300:FF:000049">
    <property type="entry name" value="Dynein, axonemal, heavy chain 5"/>
    <property type="match status" value="1"/>
</dbReference>
<evidence type="ECO:0000256" key="9">
    <source>
        <dbReference type="ARBA" id="ARBA00023054"/>
    </source>
</evidence>
<dbReference type="InterPro" id="IPR035706">
    <property type="entry name" value="AAA_9"/>
</dbReference>
<dbReference type="FunFam" id="3.40.50.300:FF:001080">
    <property type="entry name" value="Dynein, axonemal, heavy chain 5"/>
    <property type="match status" value="1"/>
</dbReference>
<dbReference type="FunFam" id="3.40.50.300:FF:000320">
    <property type="entry name" value="Dynein, axonemal, heavy chain 5"/>
    <property type="match status" value="1"/>
</dbReference>
<dbReference type="InterPro" id="IPR041228">
    <property type="entry name" value="Dynein_C"/>
</dbReference>
<dbReference type="InterPro" id="IPR024743">
    <property type="entry name" value="Dynein_HC_stalk"/>
</dbReference>
<evidence type="ECO:0000256" key="13">
    <source>
        <dbReference type="ARBA" id="ARBA00023273"/>
    </source>
</evidence>
<evidence type="ECO:0000256" key="3">
    <source>
        <dbReference type="ARBA" id="ARBA00022490"/>
    </source>
</evidence>
<comment type="subcellular location">
    <subcellularLocation>
        <location evidence="1">Cytoplasm</location>
        <location evidence="1">Cytoskeleton</location>
        <location evidence="1">Cilium axoneme</location>
    </subcellularLocation>
</comment>
<dbReference type="PANTHER" id="PTHR46532">
    <property type="entry name" value="MALE FERTILITY FACTOR KL5"/>
    <property type="match status" value="1"/>
</dbReference>
<dbReference type="Pfam" id="PF17857">
    <property type="entry name" value="AAA_lid_1"/>
    <property type="match status" value="1"/>
</dbReference>
<evidence type="ECO:0000313" key="17">
    <source>
        <dbReference type="Proteomes" id="UP000829999"/>
    </source>
</evidence>
<dbReference type="Pfam" id="PF18198">
    <property type="entry name" value="AAA_lid_11"/>
    <property type="match status" value="1"/>
</dbReference>
<dbReference type="GO" id="GO:0005858">
    <property type="term" value="C:axonemal dynein complex"/>
    <property type="evidence" value="ECO:0007669"/>
    <property type="project" value="TreeGrafter"/>
</dbReference>
<protein>
    <submittedName>
        <fullName evidence="18">Dynein axonemal heavy chain 8-like</fullName>
    </submittedName>
</protein>
<keyword evidence="12" id="KW-0206">Cytoskeleton</keyword>
<dbReference type="Gene3D" id="1.10.8.710">
    <property type="match status" value="1"/>
</dbReference>
<keyword evidence="9 14" id="KW-0175">Coiled coil</keyword>
<evidence type="ECO:0000256" key="11">
    <source>
        <dbReference type="ARBA" id="ARBA00023175"/>
    </source>
</evidence>
<dbReference type="Gene3D" id="3.10.490.20">
    <property type="match status" value="1"/>
</dbReference>
<dbReference type="GO" id="GO:0045505">
    <property type="term" value="F:dynein intermediate chain binding"/>
    <property type="evidence" value="ECO:0007669"/>
    <property type="project" value="InterPro"/>
</dbReference>
<dbReference type="GO" id="GO:0008569">
    <property type="term" value="F:minus-end-directed microtubule motor activity"/>
    <property type="evidence" value="ECO:0007669"/>
    <property type="project" value="InterPro"/>
</dbReference>
<dbReference type="Pfam" id="PF12780">
    <property type="entry name" value="AAA_8"/>
    <property type="match status" value="1"/>
</dbReference>
<dbReference type="FunFam" id="1.10.8.720:FF:000004">
    <property type="entry name" value="Dynein heavy chain 5, axonemal"/>
    <property type="match status" value="1"/>
</dbReference>
<dbReference type="Pfam" id="PF12777">
    <property type="entry name" value="MT"/>
    <property type="match status" value="1"/>
</dbReference>
<feature type="domain" description="AAA+ ATPase" evidence="16">
    <location>
        <begin position="2612"/>
        <end position="2760"/>
    </location>
</feature>
<reference evidence="18" key="1">
    <citation type="submission" date="2025-08" db="UniProtKB">
        <authorList>
            <consortium name="RefSeq"/>
        </authorList>
    </citation>
    <scope>IDENTIFICATION</scope>
    <source>
        <tissue evidence="18">Whole larval tissue</tissue>
    </source>
</reference>
<dbReference type="GeneID" id="118270586"/>
<evidence type="ECO:0000259" key="16">
    <source>
        <dbReference type="SMART" id="SM00382"/>
    </source>
</evidence>
<evidence type="ECO:0000256" key="7">
    <source>
        <dbReference type="ARBA" id="ARBA00022840"/>
    </source>
</evidence>
<dbReference type="FunFam" id="1.20.920.20:FF:000001">
    <property type="entry name" value="dynein heavy chain 2, axonemal"/>
    <property type="match status" value="1"/>
</dbReference>
<dbReference type="FunFam" id="1.20.920.30:FF:000004">
    <property type="entry name" value="Dynein axonemal heavy chain 5"/>
    <property type="match status" value="1"/>
</dbReference>
<dbReference type="InterPro" id="IPR013602">
    <property type="entry name" value="Dynein_heavy_linker"/>
</dbReference>
<dbReference type="FunFam" id="3.20.180.20:FF:000001">
    <property type="entry name" value="Dynein axonemal heavy chain 5"/>
    <property type="match status" value="1"/>
</dbReference>
<dbReference type="Gene3D" id="1.20.1270.280">
    <property type="match status" value="1"/>
</dbReference>
<organism evidence="17 18">
    <name type="scientific">Spodoptera frugiperda</name>
    <name type="common">Fall armyworm</name>
    <dbReference type="NCBI Taxonomy" id="7108"/>
    <lineage>
        <taxon>Eukaryota</taxon>
        <taxon>Metazoa</taxon>
        <taxon>Ecdysozoa</taxon>
        <taxon>Arthropoda</taxon>
        <taxon>Hexapoda</taxon>
        <taxon>Insecta</taxon>
        <taxon>Pterygota</taxon>
        <taxon>Neoptera</taxon>
        <taxon>Endopterygota</taxon>
        <taxon>Lepidoptera</taxon>
        <taxon>Glossata</taxon>
        <taxon>Ditrysia</taxon>
        <taxon>Noctuoidea</taxon>
        <taxon>Noctuidae</taxon>
        <taxon>Amphipyrinae</taxon>
        <taxon>Spodoptera</taxon>
    </lineage>
</organism>
<evidence type="ECO:0000256" key="5">
    <source>
        <dbReference type="ARBA" id="ARBA00022737"/>
    </source>
</evidence>
<proteinExistence type="inferred from homology"/>
<keyword evidence="3" id="KW-0963">Cytoplasm</keyword>
<dbReference type="Gene3D" id="1.10.8.1220">
    <property type="match status" value="1"/>
</dbReference>
<feature type="compositionally biased region" description="Basic and acidic residues" evidence="15">
    <location>
        <begin position="26"/>
        <end position="43"/>
    </location>
</feature>
<keyword evidence="13" id="KW-0966">Cell projection</keyword>
<feature type="coiled-coil region" evidence="14">
    <location>
        <begin position="3237"/>
        <end position="3278"/>
    </location>
</feature>
<dbReference type="OrthoDB" id="286107at2759"/>
<keyword evidence="11" id="KW-0505">Motor protein</keyword>
<dbReference type="InterPro" id="IPR041466">
    <property type="entry name" value="Dynein_AAA5_ext"/>
</dbReference>
<keyword evidence="17" id="KW-1185">Reference proteome</keyword>
<dbReference type="InterPro" id="IPR043160">
    <property type="entry name" value="Dynein_C_barrel"/>
</dbReference>
<dbReference type="InterPro" id="IPR027417">
    <property type="entry name" value="P-loop_NTPase"/>
</dbReference>
<keyword evidence="7" id="KW-0067">ATP-binding</keyword>
<evidence type="ECO:0000256" key="10">
    <source>
        <dbReference type="ARBA" id="ARBA00023069"/>
    </source>
</evidence>
<dbReference type="Gene3D" id="1.20.140.100">
    <property type="entry name" value="Dynein heavy chain, N-terminal domain 2"/>
    <property type="match status" value="1"/>
</dbReference>
<sequence>MADAEDDVSQKDGEEIVQIISSPEFSEVKTDTESISDDHHNNEESVNVDRTALESILNVSSRLQNLVHRNKMSMSLMNFHHHSYKDKQAVAKEARSQRIGAITPAQRFILDTAAIVLNKPLDYVLEGVYDADTNVNQLHLAVDEGGVYCIVLCDALLPAFPIESGRFYPNQKGCIERTYISDLSKIGIQGKCVAIYRLTSHAIDARNVADQYFYMLLDINQETENVVSSIYKIMKRAYIPALKACQGWGRLNPPNPKSEESIKSYISKIMMFVKYLEQTKIDLDCCTRFRTNYSLYETQLSSYDKMRSAVTKPHVLEEICAYVKQWMRQITMVLVQSQQLRRESSNIGPLAELDHWRRQLTTFTSIIEHIKSEPAMMYIHTLIIAKSKLLKKWRQLDNSVTDYYNEALDNVRYLYALEKFCEPLYRCDPYTMQDFIPSLIYNIRMMYATSRYYNTTEQISTLLVKVTNQILNMCMNFLTRNGKKTIWNQDKHNFMDKAKYCLSLYQFYRDCYDEHQKEMLEAASERPFDCSEMHIFGKFETFKKRLVKINDLFETYIKYYVLNKSTLEGIEEHAATFNKLFKTISTKTYDALDHRRPDFDKDYKIYMEAVANQEMLLENFVISSIKKCPSTEIALSLLKRFEKLQLGCLYLDDRYYDLIKMYTQEIEMIRDRYNEERDQPELPRNMPPVAGRLMWTRFYHNIIKEPMKIFKQHLDVITHANTQRCVKLHNVMAIVFTEYELIYHYAWRENVNQVRLGLIAPILMRHPKTNMYIVNFSMYIPECIREVEYMWQLGLRVPDSAQIVAFCKSKILGNFEKMTHLVERNNQIRRSMPKLYLPLLRAQLIKLEKAFQPGLSTITWTSLKIEDYCESIETVLDEVDLFVKEVVDIKEARIDAILLSITQTMLVYLPETAVDPNTLYLENLLRRDDITTDIQLKSWNAEIAVIELIHKFLDSVPCKEIQNLKDDWLDFDKVLKQVTSATRVFPDDAAFLEIENIDEYDVTHTVNECNELFAYFATKCLEALIKCTRHSLDMLRRRASVSSFLTMTTDPVEINKLRPLMLTHMQLKIPRILIDPTLEQIQSSFSQVVLNCIMDIHRNVFMWGQQEQIKKEELAGTLTQAGNSRSVSNLGGVRNYFRMVSEHKDIVRSVMALQGMMYMYKLDIEKRLKEYEKFSHLWVEDRVQQLQAFVDMNPLNVQIKDMFCKFDEQTEEVVNLPERHVIGSIQINMERIKLALHLESIEWKRILGKLLGNAYKDRVEKLMQFIHDRMKTMNKKIKDLDDVRVAMMCLELIREEFINMDMALDVIEESYAIFAQYQIQIPKEDADMVYGLRHSFLNMLATAQQVQQKIVDMQKPLLTELTEGVASFANDVLKFDTDYDAMGPMVPGLPAREASDRVILFQSRFDDLWRRFEMYSSGEKLFGMEVKDYPILHEKKKEFNLLNKLYSLYLAVTHSIDGYYETPWVDIDIEQIVAQLAEFDVRCRRLPRGMKDWPAYIVLKNKIDDFNQTCPLLELMADKSMKERHWKRLEKLLDCVLDVESPSFTLANVMEAPLLKNKEDVEDICISAVKEKDIEAKLKQISVDWAVIDLSFANFKNRGELLIKPQETFDNITMLEDSLMILNSLASNRYNPPFKKDILMWINKLVNTSEILEKWLQVQNLWMYLEAVFVGGDIAKQLPAEAKRFTNIDKTYVKIMYRARDIVNCVETCTSDDTLKQLLPHLYEQLEACQKSLTGYLETKRLIFPRFFFVSDPVLLEILGQASDPVSIQPHLPSIFDAIYTVDFDDKENIININSDNGESIPLERPVACLGGVENWLNTLLDMMKETVRNVIANIAQTMAGDPEFEFLSGFWNFPGQAGLLGMQILWTSDAEYALKKSRVDRFVMRFTNQKFLDLLNGLIDQTVKDLAPLDRTQIETMITIHVHQRDIFDDLVRMRIKSPVDFEWQKQARFYYHEESDDVIVSITDVNFLYQNEYLGITERLVITPLTDRCYITLSQAIGMSMGGAPAGPAGTGKTETTKDMGRTLGKLVIVFNCSDQMDFRGLGRIYKGLAQSGTWGCFDEFNRIELPVLSVAAQQIYICLTARREKQDFFIFSDGDTVSLNPEFAFIITMNPGYAGRQELPENLKIQFRSVAMMVPDRQIIIRVKLASCGFKENIVLARKFFTLYKLCEEQLSKQVHYDFGLRNILSVLRTMGAQKRANPDSTEENIMMRVLKEMNVSKLVDEDEPLFISLIEDLFPGMKFTQTVQRVIQNAISVVTQGNGLVNHPDWNLKIIQLYETSLVRHGLMTMGPTGSGKTTCIHTLMAALTEVGKPHREMRMNPKAITAPQMFGRLDVATNDWTDGIFSILWRRALKVKKTDTTWIVLDGPVDAVWIENLNSVLDDNKTLTLANGDRITMAQNSKLVFEPDNVDNASPATVSRMGMVFLSSSVLKWKPIVECWLKTLEPRQADVLRKAFYKIYDEVHDFVQTKLTVKMKLLEAIYIRQCIDVLSGLLLVEIPGGKSHTDRHLERLFLFAMMWSLGAVLELDMRTRMAEFMTKLPVKMDWPGAKSKEWIMPFDYMVNASGGWEHWSESVENYIYPPDSIPEYASILVPNVDNVCITFLIDTIATQNKAVLLIGEEGTAKTVMLKGYMSKYDNEVKLFKVVNFSYATTPNMYQRIIESYVEKRVGMTYGPPGGRAMTVFIDDINMPVVNEWGDQVTNEIVRQMMECGGFYSLDKPGDFTVIADIQIFGAMMQPGGGRNDIPPRLKRQFNIFNCTLPSNVSMDKIFETISSGYFCKSRFDKLIVAFMPKLVPVTRIIWQQTKVKMLPTPAKFHYVFNLRDLSRIWEGILTIKREELQTINMALKLWFHECLRVISDRFTTFKDKQWFVSNFWTTATQELSDYVSEFPSEETYFVNFLREPIDPTGDEDEDVSLDAPKIYEELPSWEFVLNKLVGFQDLFNEQIRGAHLDLVFFHDAMVHLFIISRIINTPRGNAMLVGVGGSGKQSLTKLASFIANYAFYQITLSRSYNVNNFMDDIKVLYRVAGLQGRGISFIFTDNDIKDEQFLEFLNNILSSGEIANLFPKEEMDEILNELQPIMKKLDPRRIPVPDVLYEYFIMRSRANLHVVLCFSPVGEKFRSRALKFPGLKSGSTMDWFQKWPKEALIEVAHHFLWEFEVVCSEATKHELIEIMGVVQDNVADTCAIYHERFRRQAHVTPKSYLSFLEGYKSLYKSKHIYIAEMAKKMTTGLSKLVEAAASVDILKKELEVKEIEINEATERAEEVLAAVADTQAAAEVVKAEVLEVKDRAVKLVTVIAAETAVAEEKLADAKPALDAAEAALLTINSADIATVRKLGKPPHLITLIMDAVIILFRKRIDPIKPDPEKQFLTSSWSESLKVMADVRFLNNLKNYPKDEINAEMIDLLQPYFKYSQYTFDAAKIACGNVAGLISWTIAMAQFYAVNKDVLPLKANLAIMQGKYQAAKKELEEAEAELEEKESELAEVQRQFDEAMALKQVVLDEAALCQQKMDAASALINGLSGERIRWTEQSALFKSEIERLVGDILLLIGFLSYSGPFNQEFRNLLISNWLGDLINRKIPVTMNLNITSELTDNATIGEWNLCGLPTDELSIQNGIIVTKAARFPLLIDPQTQGKNWIKNMEKFNQLIVTTLNHKYFRNHVEDCVSLGLPMLIEDVAEELDPVLDNILERNYIKIGSSYKVKFGDKEIDVMLSHKIYITTKLPNPAYTPEVSARTSIIDFTVTIQGLEDQLLGRVILTEKAELEAERTQLIMDVTANRRKMQELESNLLQKLTTIEGSLVEDVSLIQVLNVTKATATEVKEKLDIAKETEMKINAAREEYRPVATRGSVLYFLICNMSLVCNMYQTSLAQFLELFDLSMERSPQSPITIRRIGFIIDYLTYNVFKFISRGFYEKHKYLFTVLLTLKIDLQREYIIFEEFQTFIKGGAALDLNTCPPKPYKWITDMSWLNLVQLSNLRQFTEILSQVCNNERGWKAWFDKEAPEDEPLPDGYNTLDVFRKLLVVRAWCPDRTLAQSLKYVVSSMGARYSEAVIVNYENMVLESRPLVPLIGFLAMGSDPTPSIEITAKRMENICASISMGQGQEIHARKLIDRGMKEGLWVLLQNCHLGLDYMTEIMEQFSELEKNPEKVHETFRLWITTEVHPMFPITLLQMSIKYTCEPPSGIKAGLMRTYDAMSQDFLDYSDSPFYLPLIYTISFLHTVVQERRKFGPLGWNIPYEFNSADWLSSCMFVQNHLDSLEQGQPVSWTTVRYMVSAVQYGGRVTDDYDTRLLVTFCKVLFSDQLFNDDFQFYKGYGMLKFKNISEYLEVLETMKTVDPPQVYGLHTNADITYQRNTTLELVDTILSIQPKEASGEAGETREASVYRQAKEMLDKIPPNFDPHEVIIRLRMYGILNSMVIFLRQEIDRMQKVINLVRTTLKDLLLAIDGTIIMNEALRDSLDNIYDAKVPNIWLKSSWSSSTLGFWFTEFLERTIQFSNWCFQNRPNSFWMTGFFNPQGFLTAMRQEVTRAHKGWALDMVTLHNDVTKFTYEEVKAPPPEGIYVHGMYLDGAGWDRRNMRLCESTLKIVYTALPVVHVYAINSTAPKDPKLYQCPVYKKPVRTDLTFITPLWLPTIKNPDHWILRGVAMLCDIK</sequence>
<evidence type="ECO:0000256" key="6">
    <source>
        <dbReference type="ARBA" id="ARBA00022741"/>
    </source>
</evidence>
<dbReference type="GO" id="GO:0005874">
    <property type="term" value="C:microtubule"/>
    <property type="evidence" value="ECO:0007669"/>
    <property type="project" value="UniProtKB-KW"/>
</dbReference>
<dbReference type="RefSeq" id="XP_050554529.1">
    <property type="nucleotide sequence ID" value="XM_050698572.1"/>
</dbReference>
<dbReference type="Gene3D" id="1.10.472.130">
    <property type="match status" value="1"/>
</dbReference>
<keyword evidence="6" id="KW-0547">Nucleotide-binding</keyword>
<dbReference type="FunFam" id="3.40.50.300:FF:002141">
    <property type="entry name" value="Dynein heavy chain"/>
    <property type="match status" value="1"/>
</dbReference>
<dbReference type="Gene3D" id="1.20.920.20">
    <property type="match status" value="1"/>
</dbReference>
<dbReference type="FunFam" id="3.40.50.300:FF:000044">
    <property type="entry name" value="Dynein heavy chain 5, axonemal"/>
    <property type="match status" value="1"/>
</dbReference>
<dbReference type="FunFam" id="1.20.58.1120:FF:000004">
    <property type="entry name" value="Dynein axonemal heavy chain 5"/>
    <property type="match status" value="1"/>
</dbReference>
<dbReference type="Gene3D" id="3.20.180.20">
    <property type="entry name" value="Dynein heavy chain, N-terminal domain 2"/>
    <property type="match status" value="1"/>
</dbReference>
<evidence type="ECO:0000256" key="14">
    <source>
        <dbReference type="SAM" id="Coils"/>
    </source>
</evidence>
<dbReference type="FunFam" id="1.20.140.100:FF:000003">
    <property type="entry name" value="Dynein, axonemal, heavy chain 5"/>
    <property type="match status" value="1"/>
</dbReference>
<dbReference type="InterPro" id="IPR035699">
    <property type="entry name" value="AAA_6"/>
</dbReference>
<comment type="similarity">
    <text evidence="2">Belongs to the dynein heavy chain family.</text>
</comment>
<dbReference type="InterPro" id="IPR013594">
    <property type="entry name" value="Dynein_heavy_tail"/>
</dbReference>
<keyword evidence="8" id="KW-0243">Dynein</keyword>
<dbReference type="InterPro" id="IPR041589">
    <property type="entry name" value="DNAH3_AAA_lid_1"/>
</dbReference>
<gene>
    <name evidence="18" type="primary">LOC118270586</name>
</gene>
<evidence type="ECO:0000256" key="2">
    <source>
        <dbReference type="ARBA" id="ARBA00008887"/>
    </source>
</evidence>
<evidence type="ECO:0000256" key="12">
    <source>
        <dbReference type="ARBA" id="ARBA00023212"/>
    </source>
</evidence>
<dbReference type="Pfam" id="PF08385">
    <property type="entry name" value="DHC_N1"/>
    <property type="match status" value="1"/>
</dbReference>
<dbReference type="FunFam" id="1.20.1270.280:FF:000002">
    <property type="entry name" value="Dynein heavy chain 5, axonemal"/>
    <property type="match status" value="1"/>
</dbReference>
<dbReference type="GO" id="GO:0007018">
    <property type="term" value="P:microtubule-based movement"/>
    <property type="evidence" value="ECO:0007669"/>
    <property type="project" value="InterPro"/>
</dbReference>
<dbReference type="GO" id="GO:0051959">
    <property type="term" value="F:dynein light intermediate chain binding"/>
    <property type="evidence" value="ECO:0007669"/>
    <property type="project" value="InterPro"/>
</dbReference>
<evidence type="ECO:0000313" key="18">
    <source>
        <dbReference type="RefSeq" id="XP_050554529.1"/>
    </source>
</evidence>
<dbReference type="Gene3D" id="3.40.50.300">
    <property type="entry name" value="P-loop containing nucleotide triphosphate hydrolases"/>
    <property type="match status" value="5"/>
</dbReference>
<feature type="region of interest" description="Disordered" evidence="15">
    <location>
        <begin position="1"/>
        <end position="46"/>
    </location>
</feature>
<dbReference type="Gene3D" id="6.10.140.1060">
    <property type="match status" value="1"/>
</dbReference>
<dbReference type="InterPro" id="IPR003593">
    <property type="entry name" value="AAA+_ATPase"/>
</dbReference>
<dbReference type="InterPro" id="IPR024317">
    <property type="entry name" value="Dynein_heavy_chain_D4_dom"/>
</dbReference>
<feature type="domain" description="AAA+ ATPase" evidence="16">
    <location>
        <begin position="2285"/>
        <end position="2412"/>
    </location>
</feature>
<dbReference type="Pfam" id="PF17852">
    <property type="entry name" value="Dynein_AAA_lid"/>
    <property type="match status" value="1"/>
</dbReference>
<evidence type="ECO:0000256" key="4">
    <source>
        <dbReference type="ARBA" id="ARBA00022701"/>
    </source>
</evidence>
<evidence type="ECO:0000256" key="15">
    <source>
        <dbReference type="SAM" id="MobiDB-lite"/>
    </source>
</evidence>
<dbReference type="SUPFAM" id="SSF52540">
    <property type="entry name" value="P-loop containing nucleoside triphosphate hydrolases"/>
    <property type="match status" value="4"/>
</dbReference>
<accession>A0A9R0DWE0</accession>
<dbReference type="PANTHER" id="PTHR46532:SF4">
    <property type="entry name" value="AAA+ ATPASE DOMAIN-CONTAINING PROTEIN"/>
    <property type="match status" value="1"/>
</dbReference>
<evidence type="ECO:0000256" key="8">
    <source>
        <dbReference type="ARBA" id="ARBA00023017"/>
    </source>
</evidence>
<evidence type="ECO:0000256" key="1">
    <source>
        <dbReference type="ARBA" id="ARBA00004430"/>
    </source>
</evidence>
<dbReference type="Pfam" id="PF03028">
    <property type="entry name" value="Dynein_heavy"/>
    <property type="match status" value="1"/>
</dbReference>
<keyword evidence="10" id="KW-0969">Cilium</keyword>
<dbReference type="InterPro" id="IPR043157">
    <property type="entry name" value="Dynein_AAA1S"/>
</dbReference>
<dbReference type="Pfam" id="PF12775">
    <property type="entry name" value="AAA_7"/>
    <property type="match status" value="1"/>
</dbReference>
<keyword evidence="5" id="KW-0677">Repeat</keyword>
<dbReference type="FunFam" id="1.10.8.1220:FF:000001">
    <property type="entry name" value="Dynein axonemal heavy chain 5"/>
    <property type="match status" value="1"/>
</dbReference>
<keyword evidence="4" id="KW-0493">Microtubule</keyword>
<dbReference type="Pfam" id="PF08393">
    <property type="entry name" value="DHC_N2"/>
    <property type="match status" value="1"/>
</dbReference>
<feature type="domain" description="AAA+ ATPase" evidence="16">
    <location>
        <begin position="2004"/>
        <end position="2148"/>
    </location>
</feature>
<dbReference type="Pfam" id="PF12774">
    <property type="entry name" value="AAA_6"/>
    <property type="match status" value="1"/>
</dbReference>
<dbReference type="SMART" id="SM00382">
    <property type="entry name" value="AAA"/>
    <property type="match status" value="3"/>
</dbReference>
<dbReference type="InterPro" id="IPR042219">
    <property type="entry name" value="AAA_lid_11_sf"/>
</dbReference>
<dbReference type="InterPro" id="IPR042222">
    <property type="entry name" value="Dynein_2_N"/>
</dbReference>
<dbReference type="Gene3D" id="1.10.8.720">
    <property type="entry name" value="Region D6 of dynein motor"/>
    <property type="match status" value="1"/>
</dbReference>
<dbReference type="Pfam" id="PF12781">
    <property type="entry name" value="AAA_9"/>
    <property type="match status" value="1"/>
</dbReference>
<dbReference type="FunFam" id="3.40.50.300:FF:001221">
    <property type="entry name" value="Axonemal dynein heavy chain 8"/>
    <property type="match status" value="1"/>
</dbReference>
<feature type="coiled-coil region" evidence="14">
    <location>
        <begin position="3457"/>
        <end position="3498"/>
    </location>
</feature>
<dbReference type="Proteomes" id="UP000829999">
    <property type="component" value="Chromosome 15"/>
</dbReference>
<dbReference type="Gene3D" id="1.20.58.1120">
    <property type="match status" value="1"/>
</dbReference>
<dbReference type="Gene3D" id="1.20.920.30">
    <property type="match status" value="1"/>
</dbReference>
<dbReference type="InterPro" id="IPR026983">
    <property type="entry name" value="DHC"/>
</dbReference>
<dbReference type="GO" id="GO:0005524">
    <property type="term" value="F:ATP binding"/>
    <property type="evidence" value="ECO:0007669"/>
    <property type="project" value="UniProtKB-KW"/>
</dbReference>
<dbReference type="FunFam" id="1.10.287.2620:FF:000003">
    <property type="entry name" value="Dynein, axonemal, heavy chain 5"/>
    <property type="match status" value="1"/>
</dbReference>
<dbReference type="Pfam" id="PF18199">
    <property type="entry name" value="Dynein_C"/>
    <property type="match status" value="1"/>
</dbReference>
<dbReference type="InterPro" id="IPR004273">
    <property type="entry name" value="Dynein_heavy_D6_P-loop"/>
</dbReference>
<dbReference type="InterPro" id="IPR041658">
    <property type="entry name" value="AAA_lid_11"/>
</dbReference>
<dbReference type="FunFam" id="1.10.8.710:FF:000003">
    <property type="entry name" value="Dynein axonemal heavy chain 5"/>
    <property type="match status" value="1"/>
</dbReference>
<dbReference type="FunFam" id="3.10.490.20:FF:000003">
    <property type="entry name" value="Dynein heavy chain 5, axonemal"/>
    <property type="match status" value="1"/>
</dbReference>
<dbReference type="Gene3D" id="1.10.287.2620">
    <property type="match status" value="1"/>
</dbReference>
<name>A0A9R0DWE0_SPOFR</name>